<keyword evidence="2" id="KW-1185">Reference proteome</keyword>
<gene>
    <name evidence="1" type="ORF">SAMN05216203_2837</name>
</gene>
<dbReference type="Proteomes" id="UP000198644">
    <property type="component" value="Unassembled WGS sequence"/>
</dbReference>
<proteinExistence type="predicted"/>
<evidence type="ECO:0000313" key="1">
    <source>
        <dbReference type="EMBL" id="SFR76022.1"/>
    </source>
</evidence>
<evidence type="ECO:0000313" key="2">
    <source>
        <dbReference type="Proteomes" id="UP000198644"/>
    </source>
</evidence>
<sequence>MFSTLLVSAVVSGLGCTARGPSGVSLEEQAQACESLPRYERRECIERLPPLHETIDLRQRN</sequence>
<dbReference type="RefSeq" id="WP_092014418.1">
    <property type="nucleotide sequence ID" value="NZ_FOYW01000002.1"/>
</dbReference>
<organism evidence="1 2">
    <name type="scientific">Marinobacter daqiaonensis</name>
    <dbReference type="NCBI Taxonomy" id="650891"/>
    <lineage>
        <taxon>Bacteria</taxon>
        <taxon>Pseudomonadati</taxon>
        <taxon>Pseudomonadota</taxon>
        <taxon>Gammaproteobacteria</taxon>
        <taxon>Pseudomonadales</taxon>
        <taxon>Marinobacteraceae</taxon>
        <taxon>Marinobacter</taxon>
    </lineage>
</organism>
<dbReference type="OrthoDB" id="9973271at2"/>
<reference evidence="1 2" key="1">
    <citation type="submission" date="2016-10" db="EMBL/GenBank/DDBJ databases">
        <authorList>
            <person name="de Groot N.N."/>
        </authorList>
    </citation>
    <scope>NUCLEOTIDE SEQUENCE [LARGE SCALE GENOMIC DNA]</scope>
    <source>
        <strain evidence="1 2">CGMCC 1.9167</strain>
    </source>
</reference>
<dbReference type="STRING" id="650891.SAMN05216203_2837"/>
<protein>
    <submittedName>
        <fullName evidence="1">Uncharacterized protein</fullName>
    </submittedName>
</protein>
<dbReference type="EMBL" id="FOYW01000002">
    <property type="protein sequence ID" value="SFR76022.1"/>
    <property type="molecule type" value="Genomic_DNA"/>
</dbReference>
<accession>A0A1I6JAU0</accession>
<name>A0A1I6JAU0_9GAMM</name>
<dbReference type="AlphaFoldDB" id="A0A1I6JAU0"/>